<evidence type="ECO:0000256" key="2">
    <source>
        <dbReference type="SAM" id="SignalP"/>
    </source>
</evidence>
<feature type="region of interest" description="Disordered" evidence="1">
    <location>
        <begin position="70"/>
        <end position="98"/>
    </location>
</feature>
<keyword evidence="4" id="KW-1185">Reference proteome</keyword>
<dbReference type="EMBL" id="KZ613962">
    <property type="protein sequence ID" value="PMD31455.1"/>
    <property type="molecule type" value="Genomic_DNA"/>
</dbReference>
<feature type="chain" id="PRO_5014380150" evidence="2">
    <location>
        <begin position="25"/>
        <end position="98"/>
    </location>
</feature>
<protein>
    <submittedName>
        <fullName evidence="3">Uncharacterized protein</fullName>
    </submittedName>
</protein>
<accession>A0A2J6QYW6</accession>
<dbReference type="OrthoDB" id="3531976at2759"/>
<dbReference type="AlphaFoldDB" id="A0A2J6QYW6"/>
<evidence type="ECO:0000256" key="1">
    <source>
        <dbReference type="SAM" id="MobiDB-lite"/>
    </source>
</evidence>
<dbReference type="Proteomes" id="UP000235786">
    <property type="component" value="Unassembled WGS sequence"/>
</dbReference>
<keyword evidence="2" id="KW-0732">Signal</keyword>
<name>A0A2J6QYW6_HYAVF</name>
<evidence type="ECO:0000313" key="3">
    <source>
        <dbReference type="EMBL" id="PMD31455.1"/>
    </source>
</evidence>
<sequence>MSTAAKNTALLLLGAVGAVAAVNALKPTKTAGIANAMRTQLDQINTHVEQDRSDTILDRTQILNDVKRRKPWNQTSAEREAMRRTGGGDWRLRSAEEE</sequence>
<evidence type="ECO:0000313" key="4">
    <source>
        <dbReference type="Proteomes" id="UP000235786"/>
    </source>
</evidence>
<gene>
    <name evidence="3" type="ORF">L207DRAFT_640747</name>
</gene>
<proteinExistence type="predicted"/>
<organism evidence="3 4">
    <name type="scientific">Hyaloscypha variabilis (strain UAMH 11265 / GT02V1 / F)</name>
    <name type="common">Meliniomyces variabilis</name>
    <dbReference type="NCBI Taxonomy" id="1149755"/>
    <lineage>
        <taxon>Eukaryota</taxon>
        <taxon>Fungi</taxon>
        <taxon>Dikarya</taxon>
        <taxon>Ascomycota</taxon>
        <taxon>Pezizomycotina</taxon>
        <taxon>Leotiomycetes</taxon>
        <taxon>Helotiales</taxon>
        <taxon>Hyaloscyphaceae</taxon>
        <taxon>Hyaloscypha</taxon>
        <taxon>Hyaloscypha variabilis</taxon>
    </lineage>
</organism>
<feature type="signal peptide" evidence="2">
    <location>
        <begin position="1"/>
        <end position="24"/>
    </location>
</feature>
<reference evidence="3 4" key="1">
    <citation type="submission" date="2016-04" db="EMBL/GenBank/DDBJ databases">
        <title>A degradative enzymes factory behind the ericoid mycorrhizal symbiosis.</title>
        <authorList>
            <consortium name="DOE Joint Genome Institute"/>
            <person name="Martino E."/>
            <person name="Morin E."/>
            <person name="Grelet G."/>
            <person name="Kuo A."/>
            <person name="Kohler A."/>
            <person name="Daghino S."/>
            <person name="Barry K."/>
            <person name="Choi C."/>
            <person name="Cichocki N."/>
            <person name="Clum A."/>
            <person name="Copeland A."/>
            <person name="Hainaut M."/>
            <person name="Haridas S."/>
            <person name="Labutti K."/>
            <person name="Lindquist E."/>
            <person name="Lipzen A."/>
            <person name="Khouja H.-R."/>
            <person name="Murat C."/>
            <person name="Ohm R."/>
            <person name="Olson A."/>
            <person name="Spatafora J."/>
            <person name="Veneault-Fourrey C."/>
            <person name="Henrissat B."/>
            <person name="Grigoriev I."/>
            <person name="Martin F."/>
            <person name="Perotto S."/>
        </authorList>
    </citation>
    <scope>NUCLEOTIDE SEQUENCE [LARGE SCALE GENOMIC DNA]</scope>
    <source>
        <strain evidence="3 4">F</strain>
    </source>
</reference>